<name>A0A3E2NVY6_9SPHI</name>
<dbReference type="RefSeq" id="WP_117382075.1">
    <property type="nucleotide sequence ID" value="NZ_QWDE01000001.1"/>
</dbReference>
<proteinExistence type="predicted"/>
<gene>
    <name evidence="4" type="ORF">DYU05_06120</name>
</gene>
<dbReference type="AlphaFoldDB" id="A0A3E2NVY6"/>
<dbReference type="SMART" id="SM00448">
    <property type="entry name" value="REC"/>
    <property type="match status" value="1"/>
</dbReference>
<organism evidence="4 5">
    <name type="scientific">Mucilaginibacter terrenus</name>
    <dbReference type="NCBI Taxonomy" id="2482727"/>
    <lineage>
        <taxon>Bacteria</taxon>
        <taxon>Pseudomonadati</taxon>
        <taxon>Bacteroidota</taxon>
        <taxon>Sphingobacteriia</taxon>
        <taxon>Sphingobacteriales</taxon>
        <taxon>Sphingobacteriaceae</taxon>
        <taxon>Mucilaginibacter</taxon>
    </lineage>
</organism>
<dbReference type="PANTHER" id="PTHR44591:SF23">
    <property type="entry name" value="CHEY SUBFAMILY"/>
    <property type="match status" value="1"/>
</dbReference>
<dbReference type="InterPro" id="IPR001789">
    <property type="entry name" value="Sig_transdc_resp-reg_receiver"/>
</dbReference>
<evidence type="ECO:0000259" key="3">
    <source>
        <dbReference type="PROSITE" id="PS50110"/>
    </source>
</evidence>
<dbReference type="PANTHER" id="PTHR44591">
    <property type="entry name" value="STRESS RESPONSE REGULATOR PROTEIN 1"/>
    <property type="match status" value="1"/>
</dbReference>
<dbReference type="Pfam" id="PF00072">
    <property type="entry name" value="Response_reg"/>
    <property type="match status" value="1"/>
</dbReference>
<evidence type="ECO:0000256" key="1">
    <source>
        <dbReference type="ARBA" id="ARBA00022553"/>
    </source>
</evidence>
<dbReference type="EMBL" id="QWDE01000001">
    <property type="protein sequence ID" value="RFZ85174.1"/>
    <property type="molecule type" value="Genomic_DNA"/>
</dbReference>
<dbReference type="OrthoDB" id="9789181at2"/>
<protein>
    <submittedName>
        <fullName evidence="4">Response regulator</fullName>
    </submittedName>
</protein>
<reference evidence="4 5" key="1">
    <citation type="submission" date="2018-08" db="EMBL/GenBank/DDBJ databases">
        <title>Mucilaginibacter terrae sp. nov., isolated from manganese diggings.</title>
        <authorList>
            <person name="Huang Y."/>
            <person name="Zhou Z."/>
        </authorList>
    </citation>
    <scope>NUCLEOTIDE SEQUENCE [LARGE SCALE GENOMIC DNA]</scope>
    <source>
        <strain evidence="4 5">ZH6</strain>
    </source>
</reference>
<dbReference type="PROSITE" id="PS50110">
    <property type="entry name" value="RESPONSE_REGULATORY"/>
    <property type="match status" value="1"/>
</dbReference>
<evidence type="ECO:0000313" key="5">
    <source>
        <dbReference type="Proteomes" id="UP000260823"/>
    </source>
</evidence>
<dbReference type="InterPro" id="IPR011006">
    <property type="entry name" value="CheY-like_superfamily"/>
</dbReference>
<feature type="domain" description="Response regulatory" evidence="3">
    <location>
        <begin position="7"/>
        <end position="121"/>
    </location>
</feature>
<keyword evidence="1 2" id="KW-0597">Phosphoprotein</keyword>
<dbReference type="Gene3D" id="3.40.50.2300">
    <property type="match status" value="1"/>
</dbReference>
<evidence type="ECO:0000256" key="2">
    <source>
        <dbReference type="PROSITE-ProRule" id="PRU00169"/>
    </source>
</evidence>
<dbReference type="InterPro" id="IPR050595">
    <property type="entry name" value="Bact_response_regulator"/>
</dbReference>
<comment type="caution">
    <text evidence="4">The sequence shown here is derived from an EMBL/GenBank/DDBJ whole genome shotgun (WGS) entry which is preliminary data.</text>
</comment>
<dbReference type="GO" id="GO:0000160">
    <property type="term" value="P:phosphorelay signal transduction system"/>
    <property type="evidence" value="ECO:0007669"/>
    <property type="project" value="InterPro"/>
</dbReference>
<feature type="modified residue" description="4-aspartylphosphate" evidence="2">
    <location>
        <position position="56"/>
    </location>
</feature>
<keyword evidence="5" id="KW-1185">Reference proteome</keyword>
<accession>A0A3E2NVY6</accession>
<dbReference type="Proteomes" id="UP000260823">
    <property type="component" value="Unassembled WGS sequence"/>
</dbReference>
<evidence type="ECO:0000313" key="4">
    <source>
        <dbReference type="EMBL" id="RFZ85174.1"/>
    </source>
</evidence>
<dbReference type="SUPFAM" id="SSF52172">
    <property type="entry name" value="CheY-like"/>
    <property type="match status" value="1"/>
</dbReference>
<sequence length="129" mass="14576">MIEPIKKLVVFDDDEDILFICKLLFEDLGWEVHTFTECTNAVDIVSRILPDAVIMDNWLPETGGVIAIQRLKKNSLVRTIPVMLMTANSEIEKLASIASADAYLKKPFDLDVLEQKVNGLLVKDRLCRS</sequence>